<accession>A0ABX2D4Y8</accession>
<comment type="caution">
    <text evidence="1">The sequence shown here is derived from an EMBL/GenBank/DDBJ whole genome shotgun (WGS) entry which is preliminary data.</text>
</comment>
<reference evidence="1 2" key="1">
    <citation type="journal article" date="2020" name="Sci. Rep.">
        <title>A novel cyanobacterial geosmin producer, revising GeoA distribution and dispersion patterns in Bacteria.</title>
        <authorList>
            <person name="Churro C."/>
            <person name="Semedo-Aguiar A.P."/>
            <person name="Silva A.D."/>
            <person name="Pereira-Leal J.B."/>
            <person name="Leite R.B."/>
        </authorList>
    </citation>
    <scope>NUCLEOTIDE SEQUENCE [LARGE SCALE GENOMIC DNA]</scope>
    <source>
        <strain evidence="1 2">IPMA8</strain>
    </source>
</reference>
<organism evidence="1 2">
    <name type="scientific">Microcoleus asticus IPMA8</name>
    <dbReference type="NCBI Taxonomy" id="2563858"/>
    <lineage>
        <taxon>Bacteria</taxon>
        <taxon>Bacillati</taxon>
        <taxon>Cyanobacteriota</taxon>
        <taxon>Cyanophyceae</taxon>
        <taxon>Oscillatoriophycideae</taxon>
        <taxon>Oscillatoriales</taxon>
        <taxon>Microcoleaceae</taxon>
        <taxon>Microcoleus</taxon>
        <taxon>Microcoleus asticus</taxon>
    </lineage>
</organism>
<evidence type="ECO:0000313" key="1">
    <source>
        <dbReference type="EMBL" id="NQE36992.1"/>
    </source>
</evidence>
<proteinExistence type="predicted"/>
<name>A0ABX2D4Y8_9CYAN</name>
<evidence type="ECO:0000313" key="2">
    <source>
        <dbReference type="Proteomes" id="UP000702425"/>
    </source>
</evidence>
<sequence>MLTVVYSTEDEWEEYQQYLRYLSREGWVEPKVPTGTVESQQGVSGLKFARVRILPEPESIIHVSEVTVVND</sequence>
<dbReference type="EMBL" id="SRRZ01000108">
    <property type="protein sequence ID" value="NQE36992.1"/>
    <property type="molecule type" value="Genomic_DNA"/>
</dbReference>
<gene>
    <name evidence="1" type="ORF">E5S67_04759</name>
</gene>
<keyword evidence="2" id="KW-1185">Reference proteome</keyword>
<protein>
    <submittedName>
        <fullName evidence="1">Uncharacterized protein</fullName>
    </submittedName>
</protein>
<dbReference type="Proteomes" id="UP000702425">
    <property type="component" value="Unassembled WGS sequence"/>
</dbReference>